<keyword evidence="1" id="KW-0732">Signal</keyword>
<gene>
    <name evidence="2" type="ORF">DX912_04435</name>
</gene>
<evidence type="ECO:0008006" key="4">
    <source>
        <dbReference type="Google" id="ProtNLM"/>
    </source>
</evidence>
<comment type="caution">
    <text evidence="2">The sequence shown here is derived from an EMBL/GenBank/DDBJ whole genome shotgun (WGS) entry which is preliminary data.</text>
</comment>
<keyword evidence="3" id="KW-1185">Reference proteome</keyword>
<evidence type="ECO:0000313" key="2">
    <source>
        <dbReference type="EMBL" id="RDY68750.1"/>
    </source>
</evidence>
<dbReference type="RefSeq" id="WP_115841265.1">
    <property type="nucleotide sequence ID" value="NZ_CP183976.1"/>
</dbReference>
<sequence>MSTVLTRWVAPVVLAAGFGAVAATAPAPARADDLTRVIVDVADVIYHAGNPYYRYDRGYRDRLVVVHDYRGRPTYYRNVYRAGPPYGNAYGYWNNAPRGNCNKHGKCTTHYYDARYDHRHDRRYDRAYYRNGYSNYGYYDRRHDDRRYDRRDRHDHDRDRRWRDDD</sequence>
<evidence type="ECO:0000256" key="1">
    <source>
        <dbReference type="SAM" id="SignalP"/>
    </source>
</evidence>
<protein>
    <recommendedName>
        <fullName evidence="4">DUF3300 domain-containing protein</fullName>
    </recommendedName>
</protein>
<dbReference type="EMBL" id="QTJR01000002">
    <property type="protein sequence ID" value="RDY68750.1"/>
    <property type="molecule type" value="Genomic_DNA"/>
</dbReference>
<reference evidence="2 3" key="1">
    <citation type="submission" date="2018-08" db="EMBL/GenBank/DDBJ databases">
        <title>Lysobacter soli KCTC 22011, whole genome shotgun sequence.</title>
        <authorList>
            <person name="Zhang X."/>
            <person name="Feng G."/>
            <person name="Zhu H."/>
        </authorList>
    </citation>
    <scope>NUCLEOTIDE SEQUENCE [LARGE SCALE GENOMIC DNA]</scope>
    <source>
        <strain evidence="2 3">KCTC 22011</strain>
    </source>
</reference>
<organism evidence="2 3">
    <name type="scientific">Lysobacter soli</name>
    <dbReference type="NCBI Taxonomy" id="453783"/>
    <lineage>
        <taxon>Bacteria</taxon>
        <taxon>Pseudomonadati</taxon>
        <taxon>Pseudomonadota</taxon>
        <taxon>Gammaproteobacteria</taxon>
        <taxon>Lysobacterales</taxon>
        <taxon>Lysobacteraceae</taxon>
        <taxon>Lysobacter</taxon>
    </lineage>
</organism>
<feature type="signal peptide" evidence="1">
    <location>
        <begin position="1"/>
        <end position="31"/>
    </location>
</feature>
<accession>A0A3D8VH64</accession>
<proteinExistence type="predicted"/>
<feature type="chain" id="PRO_5017640851" description="DUF3300 domain-containing protein" evidence="1">
    <location>
        <begin position="32"/>
        <end position="166"/>
    </location>
</feature>
<evidence type="ECO:0000313" key="3">
    <source>
        <dbReference type="Proteomes" id="UP000256829"/>
    </source>
</evidence>
<dbReference type="Proteomes" id="UP000256829">
    <property type="component" value="Unassembled WGS sequence"/>
</dbReference>
<name>A0A3D8VH64_9GAMM</name>
<dbReference type="AlphaFoldDB" id="A0A3D8VH64"/>